<evidence type="ECO:0000313" key="8">
    <source>
        <dbReference type="EMBL" id="CAI5711007.1"/>
    </source>
</evidence>
<dbReference type="Pfam" id="PF23241">
    <property type="entry name" value="HAT_PRP39_C"/>
    <property type="match status" value="1"/>
</dbReference>
<dbReference type="InterPro" id="IPR059164">
    <property type="entry name" value="HAT_PRP39_C"/>
</dbReference>
<dbReference type="GO" id="GO:0000395">
    <property type="term" value="P:mRNA 5'-splice site recognition"/>
    <property type="evidence" value="ECO:0007669"/>
    <property type="project" value="TreeGrafter"/>
</dbReference>
<evidence type="ECO:0000256" key="2">
    <source>
        <dbReference type="ARBA" id="ARBA00022664"/>
    </source>
</evidence>
<keyword evidence="2" id="KW-0507">mRNA processing</keyword>
<dbReference type="GO" id="GO:0071004">
    <property type="term" value="C:U2-type prespliceosome"/>
    <property type="evidence" value="ECO:0007669"/>
    <property type="project" value="TreeGrafter"/>
</dbReference>
<dbReference type="GO" id="GO:0005685">
    <property type="term" value="C:U1 snRNP"/>
    <property type="evidence" value="ECO:0007669"/>
    <property type="project" value="TreeGrafter"/>
</dbReference>
<evidence type="ECO:0000256" key="4">
    <source>
        <dbReference type="ARBA" id="ARBA00023187"/>
    </source>
</evidence>
<gene>
    <name evidence="7" type="ORF">PFR001_LOCUS2568</name>
    <name evidence="8" type="ORF">PFR002_LOCUS2302</name>
</gene>
<evidence type="ECO:0000256" key="1">
    <source>
        <dbReference type="ARBA" id="ARBA00004123"/>
    </source>
</evidence>
<evidence type="ECO:0000313" key="10">
    <source>
        <dbReference type="Proteomes" id="UP001159659"/>
    </source>
</evidence>
<dbReference type="PANTHER" id="PTHR17204:SF5">
    <property type="entry name" value="PRE-MRNA-PROCESSING FACTOR 39"/>
    <property type="match status" value="1"/>
</dbReference>
<proteinExistence type="inferred from homology"/>
<dbReference type="EMBL" id="CANTFK010000267">
    <property type="protein sequence ID" value="CAI5711007.1"/>
    <property type="molecule type" value="Genomic_DNA"/>
</dbReference>
<evidence type="ECO:0000313" key="7">
    <source>
        <dbReference type="EMBL" id="CAH0486976.1"/>
    </source>
</evidence>
<dbReference type="GO" id="GO:0000243">
    <property type="term" value="C:commitment complex"/>
    <property type="evidence" value="ECO:0007669"/>
    <property type="project" value="TreeGrafter"/>
</dbReference>
<evidence type="ECO:0000256" key="5">
    <source>
        <dbReference type="ARBA" id="ARBA00023242"/>
    </source>
</evidence>
<dbReference type="SUPFAM" id="SSF48452">
    <property type="entry name" value="TPR-like"/>
    <property type="match status" value="1"/>
</dbReference>
<accession>A0AAV0T250</accession>
<dbReference type="PANTHER" id="PTHR17204">
    <property type="entry name" value="PRE-MRNA PROCESSING PROTEIN PRP39-RELATED"/>
    <property type="match status" value="1"/>
</dbReference>
<reference evidence="7 9" key="1">
    <citation type="submission" date="2021-11" db="EMBL/GenBank/DDBJ databases">
        <authorList>
            <person name="Islam A."/>
            <person name="Islam S."/>
            <person name="Flora M.S."/>
            <person name="Rahman M."/>
            <person name="Ziaur R.M."/>
            <person name="Epstein J.H."/>
            <person name="Hassan M."/>
            <person name="Klassen M."/>
            <person name="Woodard K."/>
            <person name="Webb A."/>
            <person name="Webby R.J."/>
            <person name="El Zowalaty M.E."/>
        </authorList>
    </citation>
    <scope>NUCLEOTIDE SEQUENCE [LARGE SCALE GENOMIC DNA]</scope>
    <source>
        <strain evidence="7">Pf1</strain>
    </source>
</reference>
<evidence type="ECO:0000313" key="9">
    <source>
        <dbReference type="Proteomes" id="UP001157938"/>
    </source>
</evidence>
<evidence type="ECO:0000256" key="3">
    <source>
        <dbReference type="ARBA" id="ARBA00022737"/>
    </source>
</evidence>
<dbReference type="Gene3D" id="1.25.40.10">
    <property type="entry name" value="Tetratricopeptide repeat domain"/>
    <property type="match status" value="2"/>
</dbReference>
<evidence type="ECO:0000256" key="6">
    <source>
        <dbReference type="ARBA" id="ARBA00038019"/>
    </source>
</evidence>
<sequence>MATPAPLSMSLDTNANATTTAISTVNGSEPIVLTVKTPLERLTEAVNTNPLDFNSWVSLLTLVQSETDTPRETVESTYDRFLAEFPLCFGYWNKYALYEYGLGKKVTADGVGTVATSDEAKQKAREVYERGVVAVRYSVDMWMKYSEFLIHTVHSPVDETRPILERAVKACGGDPMAGPLWELYIQLETVNNNMPRLNQVFKSIMYQPLRNLDEFWEKYNQFVLAQQLNTLATSEEQKALAGSGEELMDEGLLRVKIVNAVEVVKNKTMEEIYRRQAFEAAIDRNYFHVTPVAEAAMKNWHSYLDFEEAAGNAARCQTLYERCLISCANYEEMWLRYVEWSEKVHGFQVADAVFQRAMTIFIKYRPSIYLEYAAFLEAHDKLQQAQDVYMHVLSDVAPKLAEAFLWYCNFERRRGDIETAKTWFERGMEAVETEVEAYAFVATSYATFLHKHVGDVASARAVFERAVQKHDESVLLWLNFIHFEVNADGKSPEFVPRVTRVYELALEDSCSLSMDEKNDLWFQYVEFIENYGDNITQVRDLRRRELVWKLKHAQSRNRTIKVLNFQPCREGDVNEYNSNVELGMKRPRITVPLTSAVLSAPVVAAITPTAATATTPAAAYYQGYQGYGAQVPVYSQADPTATAGQQTYPQAQYPSYYQQ</sequence>
<keyword evidence="5" id="KW-0539">Nucleus</keyword>
<dbReference type="InterPro" id="IPR011990">
    <property type="entry name" value="TPR-like_helical_dom_sf"/>
</dbReference>
<dbReference type="InterPro" id="IPR003107">
    <property type="entry name" value="HAT"/>
</dbReference>
<comment type="subcellular location">
    <subcellularLocation>
        <location evidence="1">Nucleus</location>
    </subcellularLocation>
</comment>
<dbReference type="Pfam" id="PF23240">
    <property type="entry name" value="HAT_PRP39_N"/>
    <property type="match status" value="2"/>
</dbReference>
<dbReference type="EMBL" id="CAKLBC010000564">
    <property type="protein sequence ID" value="CAH0486976.1"/>
    <property type="molecule type" value="Genomic_DNA"/>
</dbReference>
<dbReference type="GO" id="GO:0030627">
    <property type="term" value="F:pre-mRNA 5'-splice site binding"/>
    <property type="evidence" value="ECO:0007669"/>
    <property type="project" value="TreeGrafter"/>
</dbReference>
<dbReference type="Proteomes" id="UP001157938">
    <property type="component" value="Unassembled WGS sequence"/>
</dbReference>
<protein>
    <recommendedName>
        <fullName evidence="11">Suppressor of forked domain-containing protein</fullName>
    </recommendedName>
</protein>
<comment type="caution">
    <text evidence="8">The sequence shown here is derived from an EMBL/GenBank/DDBJ whole genome shotgun (WGS) entry which is preliminary data.</text>
</comment>
<comment type="similarity">
    <text evidence="6">Belongs to the PRP39 family.</text>
</comment>
<keyword evidence="4" id="KW-0508">mRNA splicing</keyword>
<keyword evidence="9" id="KW-1185">Reference proteome</keyword>
<reference evidence="8" key="2">
    <citation type="submission" date="2022-12" db="EMBL/GenBank/DDBJ databases">
        <authorList>
            <person name="Webb A."/>
        </authorList>
    </citation>
    <scope>NUCLEOTIDE SEQUENCE</scope>
    <source>
        <strain evidence="8">Pf2</strain>
    </source>
</reference>
<dbReference type="AlphaFoldDB" id="A0AAV0T250"/>
<organism evidence="8 10">
    <name type="scientific">Peronospora farinosa</name>
    <dbReference type="NCBI Taxonomy" id="134698"/>
    <lineage>
        <taxon>Eukaryota</taxon>
        <taxon>Sar</taxon>
        <taxon>Stramenopiles</taxon>
        <taxon>Oomycota</taxon>
        <taxon>Peronosporomycetes</taxon>
        <taxon>Peronosporales</taxon>
        <taxon>Peronosporaceae</taxon>
        <taxon>Peronospora</taxon>
    </lineage>
</organism>
<name>A0AAV0T250_9STRA</name>
<dbReference type="FunFam" id="1.25.40.10:FF:000451">
    <property type="entry name" value="mRNA splicing protein (Prp39), putative"/>
    <property type="match status" value="1"/>
</dbReference>
<dbReference type="Proteomes" id="UP001159659">
    <property type="component" value="Unassembled WGS sequence"/>
</dbReference>
<keyword evidence="3" id="KW-0677">Repeat</keyword>
<dbReference type="SMART" id="SM00386">
    <property type="entry name" value="HAT"/>
    <property type="match status" value="8"/>
</dbReference>
<evidence type="ECO:0008006" key="11">
    <source>
        <dbReference type="Google" id="ProtNLM"/>
    </source>
</evidence>